<dbReference type="Proteomes" id="UP000242664">
    <property type="component" value="Unassembled WGS sequence"/>
</dbReference>
<proteinExistence type="predicted"/>
<name>A0ABM9WSL7_VIBAE</name>
<organism evidence="1 2">
    <name type="scientific">Vibrio antiquarius (strain Ex25)</name>
    <dbReference type="NCBI Taxonomy" id="150340"/>
    <lineage>
        <taxon>Bacteria</taxon>
        <taxon>Pseudomonadati</taxon>
        <taxon>Pseudomonadota</taxon>
        <taxon>Gammaproteobacteria</taxon>
        <taxon>Vibrionales</taxon>
        <taxon>Vibrionaceae</taxon>
        <taxon>Vibrio</taxon>
        <taxon>Vibrio diabolicus subgroup</taxon>
    </lineage>
</organism>
<accession>A0ABM9WSL7</accession>
<evidence type="ECO:0000313" key="2">
    <source>
        <dbReference type="Proteomes" id="UP000242664"/>
    </source>
</evidence>
<dbReference type="EMBL" id="DS267840">
    <property type="protein sequence ID" value="EDN56308.1"/>
    <property type="molecule type" value="Genomic_DNA"/>
</dbReference>
<evidence type="ECO:0000313" key="1">
    <source>
        <dbReference type="EMBL" id="EDN56308.1"/>
    </source>
</evidence>
<reference evidence="2" key="1">
    <citation type="submission" date="2006-10" db="EMBL/GenBank/DDBJ databases">
        <authorList>
            <person name="Heidelberg J."/>
            <person name="Sebastian Y."/>
        </authorList>
    </citation>
    <scope>NUCLEOTIDE SEQUENCE [LARGE SCALE GENOMIC DNA]</scope>
    <source>
        <strain evidence="2">EX25</strain>
    </source>
</reference>
<feature type="non-terminal residue" evidence="1">
    <location>
        <position position="26"/>
    </location>
</feature>
<sequence>MALVPVVAQLNGSGRRVKIPFEIQQG</sequence>
<keyword evidence="2" id="KW-1185">Reference proteome</keyword>
<gene>
    <name evidence="1" type="ORF">VEx25_B0243</name>
</gene>
<protein>
    <submittedName>
        <fullName evidence="1">Na+-driven multidrug efflux pump</fullName>
    </submittedName>
</protein>